<proteinExistence type="predicted"/>
<organism evidence="1 2">
    <name type="scientific">Olea europaea subsp. europaea</name>
    <dbReference type="NCBI Taxonomy" id="158383"/>
    <lineage>
        <taxon>Eukaryota</taxon>
        <taxon>Viridiplantae</taxon>
        <taxon>Streptophyta</taxon>
        <taxon>Embryophyta</taxon>
        <taxon>Tracheophyta</taxon>
        <taxon>Spermatophyta</taxon>
        <taxon>Magnoliopsida</taxon>
        <taxon>eudicotyledons</taxon>
        <taxon>Gunneridae</taxon>
        <taxon>Pentapetalae</taxon>
        <taxon>asterids</taxon>
        <taxon>lamiids</taxon>
        <taxon>Lamiales</taxon>
        <taxon>Oleaceae</taxon>
        <taxon>Oleeae</taxon>
        <taxon>Olea</taxon>
    </lineage>
</organism>
<keyword evidence="2" id="KW-1185">Reference proteome</keyword>
<dbReference type="Gramene" id="OE9A034531T1">
    <property type="protein sequence ID" value="OE9A034531C1"/>
    <property type="gene ID" value="OE9A034531"/>
</dbReference>
<dbReference type="EMBL" id="CACTIH010005587">
    <property type="protein sequence ID" value="CAA2998289.1"/>
    <property type="molecule type" value="Genomic_DNA"/>
</dbReference>
<protein>
    <submittedName>
        <fullName evidence="1">Uncharacterized protein</fullName>
    </submittedName>
</protein>
<dbReference type="AlphaFoldDB" id="A0A8S0T191"/>
<dbReference type="Proteomes" id="UP000594638">
    <property type="component" value="Unassembled WGS sequence"/>
</dbReference>
<comment type="caution">
    <text evidence="1">The sequence shown here is derived from an EMBL/GenBank/DDBJ whole genome shotgun (WGS) entry which is preliminary data.</text>
</comment>
<evidence type="ECO:0000313" key="1">
    <source>
        <dbReference type="EMBL" id="CAA2998289.1"/>
    </source>
</evidence>
<sequence>MRILVGQNIDDKKSYIAAAFGKTDKKLLDIRNLAKDFTIYGAEDLKLEAAFEKALGVENGIWRCNWVCQDEETMRYLIVVGQMQYQLGKMDKAT</sequence>
<gene>
    <name evidence="1" type="ORF">OLEA9_A034531</name>
</gene>
<evidence type="ECO:0000313" key="2">
    <source>
        <dbReference type="Proteomes" id="UP000594638"/>
    </source>
</evidence>
<name>A0A8S0T191_OLEEU</name>
<reference evidence="1 2" key="1">
    <citation type="submission" date="2019-12" db="EMBL/GenBank/DDBJ databases">
        <authorList>
            <person name="Alioto T."/>
            <person name="Alioto T."/>
            <person name="Gomez Garrido J."/>
        </authorList>
    </citation>
    <scope>NUCLEOTIDE SEQUENCE [LARGE SCALE GENOMIC DNA]</scope>
</reference>
<accession>A0A8S0T191</accession>